<dbReference type="GO" id="GO:0008168">
    <property type="term" value="F:methyltransferase activity"/>
    <property type="evidence" value="ECO:0007669"/>
    <property type="project" value="UniProtKB-KW"/>
</dbReference>
<reference evidence="2 3" key="1">
    <citation type="submission" date="2016-11" db="EMBL/GenBank/DDBJ databases">
        <authorList>
            <person name="Manzoor S."/>
        </authorList>
    </citation>
    <scope>NUCLEOTIDE SEQUENCE [LARGE SCALE GENOMIC DNA]</scope>
    <source>
        <strain evidence="2">Clostridium ultunense strain Esp</strain>
    </source>
</reference>
<evidence type="ECO:0000259" key="1">
    <source>
        <dbReference type="Pfam" id="PF13847"/>
    </source>
</evidence>
<name>A0A1M4PJP0_9FIRM</name>
<accession>A0A1M4PJP0</accession>
<dbReference type="GO" id="GO:0032259">
    <property type="term" value="P:methylation"/>
    <property type="evidence" value="ECO:0007669"/>
    <property type="project" value="UniProtKB-KW"/>
</dbReference>
<feature type="domain" description="Methyltransferase" evidence="1">
    <location>
        <begin position="37"/>
        <end position="68"/>
    </location>
</feature>
<organism evidence="2 3">
    <name type="scientific">[Clostridium] ultunense Esp</name>
    <dbReference type="NCBI Taxonomy" id="1288971"/>
    <lineage>
        <taxon>Bacteria</taxon>
        <taxon>Bacillati</taxon>
        <taxon>Bacillota</taxon>
        <taxon>Tissierellia</taxon>
        <taxon>Tissierellales</taxon>
        <taxon>Tepidimicrobiaceae</taxon>
        <taxon>Schnuerera</taxon>
    </lineage>
</organism>
<dbReference type="Gene3D" id="3.40.50.150">
    <property type="entry name" value="Vaccinia Virus protein VP39"/>
    <property type="match status" value="1"/>
</dbReference>
<keyword evidence="2" id="KW-0489">Methyltransferase</keyword>
<keyword evidence="3" id="KW-1185">Reference proteome</keyword>
<dbReference type="InterPro" id="IPR025714">
    <property type="entry name" value="Methyltranfer_dom"/>
</dbReference>
<dbReference type="CDD" id="cd02440">
    <property type="entry name" value="AdoMet_MTases"/>
    <property type="match status" value="1"/>
</dbReference>
<dbReference type="Proteomes" id="UP000245423">
    <property type="component" value="Chromosome 1"/>
</dbReference>
<keyword evidence="2" id="KW-0808">Transferase</keyword>
<dbReference type="AlphaFoldDB" id="A0A1M4PJP0"/>
<dbReference type="InterPro" id="IPR029063">
    <property type="entry name" value="SAM-dependent_MTases_sf"/>
</dbReference>
<dbReference type="RefSeq" id="WP_201767823.1">
    <property type="nucleotide sequence ID" value="NZ_LT669839.1"/>
</dbReference>
<dbReference type="SUPFAM" id="SSF53335">
    <property type="entry name" value="S-adenosyl-L-methionine-dependent methyltransferases"/>
    <property type="match status" value="1"/>
</dbReference>
<gene>
    <name evidence="2" type="ORF">CUESP1_0267</name>
</gene>
<dbReference type="Pfam" id="PF13847">
    <property type="entry name" value="Methyltransf_31"/>
    <property type="match status" value="1"/>
</dbReference>
<proteinExistence type="predicted"/>
<evidence type="ECO:0000313" key="3">
    <source>
        <dbReference type="Proteomes" id="UP000245423"/>
    </source>
</evidence>
<protein>
    <submittedName>
        <fullName evidence="2">Methyltransferase type 11</fullName>
    </submittedName>
</protein>
<dbReference type="EMBL" id="LT669839">
    <property type="protein sequence ID" value="SHD75662.1"/>
    <property type="molecule type" value="Genomic_DNA"/>
</dbReference>
<sequence length="69" mass="7535">MDLMDYVIEFHKDAERQGPGNGEATRKALQYIPELGKNARILDIGCGTGAQTMVLAKNTKAQIIAVDML</sequence>
<evidence type="ECO:0000313" key="2">
    <source>
        <dbReference type="EMBL" id="SHD75662.1"/>
    </source>
</evidence>